<dbReference type="Proteomes" id="UP001143856">
    <property type="component" value="Unassembled WGS sequence"/>
</dbReference>
<accession>A0ACC1NBU7</accession>
<evidence type="ECO:0000313" key="1">
    <source>
        <dbReference type="EMBL" id="KAJ2976498.1"/>
    </source>
</evidence>
<protein>
    <submittedName>
        <fullName evidence="1">Uncharacterized protein</fullName>
    </submittedName>
</protein>
<name>A0ACC1NBU7_9PEZI</name>
<comment type="caution">
    <text evidence="1">The sequence shown here is derived from an EMBL/GenBank/DDBJ whole genome shotgun (WGS) entry which is preliminary data.</text>
</comment>
<dbReference type="EMBL" id="JAPDGR010002311">
    <property type="protein sequence ID" value="KAJ2976498.1"/>
    <property type="molecule type" value="Genomic_DNA"/>
</dbReference>
<reference evidence="1" key="1">
    <citation type="submission" date="2022-10" db="EMBL/GenBank/DDBJ databases">
        <title>Genome Sequence of Xylaria curta.</title>
        <authorList>
            <person name="Buettner E."/>
        </authorList>
    </citation>
    <scope>NUCLEOTIDE SEQUENCE</scope>
    <source>
        <strain evidence="1">Babe10</strain>
    </source>
</reference>
<organism evidence="1 2">
    <name type="scientific">Xylaria curta</name>
    <dbReference type="NCBI Taxonomy" id="42375"/>
    <lineage>
        <taxon>Eukaryota</taxon>
        <taxon>Fungi</taxon>
        <taxon>Dikarya</taxon>
        <taxon>Ascomycota</taxon>
        <taxon>Pezizomycotina</taxon>
        <taxon>Sordariomycetes</taxon>
        <taxon>Xylariomycetidae</taxon>
        <taxon>Xylariales</taxon>
        <taxon>Xylariaceae</taxon>
        <taxon>Xylaria</taxon>
    </lineage>
</organism>
<proteinExistence type="predicted"/>
<gene>
    <name evidence="1" type="ORF">NUW58_g8070</name>
</gene>
<sequence>MSSEFDKPLASPRRGRLAFLRTKQAIAVLTVLVIGSIVLIALGATHVLSPQTHHSISNDNSIGDSLGSSGRNNGDSGNGNNVGSGSNGSNGDGGGLGDESTHGSGHTNSTSGGGHEGSTDDSDDNKGPPKKKPSTWQPDNSSSIADGTPLRIMCLGASIVKGETSPDSNGFRKTLRAELADIGASINMVGSQRYGDMPDNDFEAYGGFKVSQIHERSKPSVSKLRPNIFVINVGTNNVLQRKELNVAGKDMEAFIDDLLEASPRSTVVLSTLLTNTVPNREPLILDLNRQFREVFKKYDDKPVVLAEQHPSEGLPGVPQVADIGPDGSHPLESGYEIMGSSPSRSDQRSRQEGIFTLAREWGTI</sequence>
<evidence type="ECO:0000313" key="2">
    <source>
        <dbReference type="Proteomes" id="UP001143856"/>
    </source>
</evidence>
<keyword evidence="2" id="KW-1185">Reference proteome</keyword>